<comment type="caution">
    <text evidence="2">The sequence shown here is derived from an EMBL/GenBank/DDBJ whole genome shotgun (WGS) entry which is preliminary data.</text>
</comment>
<protein>
    <submittedName>
        <fullName evidence="2">Uncharacterized protein</fullName>
    </submittedName>
</protein>
<proteinExistence type="predicted"/>
<keyword evidence="1" id="KW-0472">Membrane</keyword>
<feature type="transmembrane region" description="Helical" evidence="1">
    <location>
        <begin position="78"/>
        <end position="101"/>
    </location>
</feature>
<keyword evidence="1" id="KW-0812">Transmembrane</keyword>
<evidence type="ECO:0000256" key="1">
    <source>
        <dbReference type="SAM" id="Phobius"/>
    </source>
</evidence>
<gene>
    <name evidence="2" type="ORF">RBSH_01418</name>
</gene>
<dbReference type="Proteomes" id="UP000007993">
    <property type="component" value="Unassembled WGS sequence"/>
</dbReference>
<evidence type="ECO:0000313" key="2">
    <source>
        <dbReference type="EMBL" id="EKK03269.1"/>
    </source>
</evidence>
<keyword evidence="1" id="KW-1133">Transmembrane helix</keyword>
<dbReference type="PATRIC" id="fig|993517.3.peg.1546"/>
<dbReference type="AlphaFoldDB" id="K5DK92"/>
<name>K5DK92_RHOBT</name>
<organism evidence="2 3">
    <name type="scientific">Rhodopirellula baltica SH28</name>
    <dbReference type="NCBI Taxonomy" id="993517"/>
    <lineage>
        <taxon>Bacteria</taxon>
        <taxon>Pseudomonadati</taxon>
        <taxon>Planctomycetota</taxon>
        <taxon>Planctomycetia</taxon>
        <taxon>Pirellulales</taxon>
        <taxon>Pirellulaceae</taxon>
        <taxon>Rhodopirellula</taxon>
    </lineage>
</organism>
<feature type="transmembrane region" description="Helical" evidence="1">
    <location>
        <begin position="32"/>
        <end position="58"/>
    </location>
</feature>
<reference evidence="2 3" key="1">
    <citation type="journal article" date="2013" name="Mar. Genomics">
        <title>Expression of sulfatases in Rhodopirellula baltica and the diversity of sulfatases in the genus Rhodopirellula.</title>
        <authorList>
            <person name="Wegner C.E."/>
            <person name="Richter-Heitmann T."/>
            <person name="Klindworth A."/>
            <person name="Klockow C."/>
            <person name="Richter M."/>
            <person name="Achstetter T."/>
            <person name="Glockner F.O."/>
            <person name="Harder J."/>
        </authorList>
    </citation>
    <scope>NUCLEOTIDE SEQUENCE [LARGE SCALE GENOMIC DNA]</scope>
    <source>
        <strain evidence="2 3">SH28</strain>
    </source>
</reference>
<accession>K5DK92</accession>
<dbReference type="RefSeq" id="WP_007331327.1">
    <property type="nucleotide sequence ID" value="NZ_AMCW01000033.1"/>
</dbReference>
<evidence type="ECO:0000313" key="3">
    <source>
        <dbReference type="Proteomes" id="UP000007993"/>
    </source>
</evidence>
<dbReference type="EMBL" id="AMCW01000033">
    <property type="protein sequence ID" value="EKK03269.1"/>
    <property type="molecule type" value="Genomic_DNA"/>
</dbReference>
<sequence length="109" mass="11906">MSAEPNPYSVGDTAGNEAIEDEPRSLLGHVWVFVRVVVFSILWMFMFSFGTALIAGFLTGTYFLILASQSPDPIEPHLWIGMVSVFLCEGMGLLGLMLGLLGKLPGTRR</sequence>